<evidence type="ECO:0000256" key="12">
    <source>
        <dbReference type="ARBA" id="ARBA00022989"/>
    </source>
</evidence>
<dbReference type="RefSeq" id="WP_139447273.1">
    <property type="nucleotide sequence ID" value="NZ_VDMB01000005.1"/>
</dbReference>
<comment type="catalytic activity">
    <reaction evidence="1">
        <text>S-ubiquitinyl-[E2 ubiquitin-conjugating enzyme]-L-cysteine + [acceptor protein]-L-lysine = [E2 ubiquitin-conjugating enzyme]-L-cysteine + N(6)-ubiquitinyl-[acceptor protein]-L-lysine.</text>
        <dbReference type="EC" id="2.3.2.27"/>
    </reaction>
</comment>
<dbReference type="SUPFAM" id="SSF140478">
    <property type="entry name" value="LemA-like"/>
    <property type="match status" value="1"/>
</dbReference>
<evidence type="ECO:0000256" key="2">
    <source>
        <dbReference type="ARBA" id="ARBA00004141"/>
    </source>
</evidence>
<evidence type="ECO:0000256" key="8">
    <source>
        <dbReference type="ARBA" id="ARBA00022723"/>
    </source>
</evidence>
<evidence type="ECO:0000256" key="7">
    <source>
        <dbReference type="ARBA" id="ARBA00022692"/>
    </source>
</evidence>
<name>A0A5Q4VFT8_9BACT</name>
<keyword evidence="9" id="KW-0863">Zinc-finger</keyword>
<evidence type="ECO:0000259" key="15">
    <source>
        <dbReference type="Pfam" id="PF12483"/>
    </source>
</evidence>
<sequence length="745" mass="84545">MKKNTGNPSSISVFFKFILKISGAAICFAVAFFLFQWGFGQMREARQIDRFPMTPVEALADGPYAIQGRVLADNHLIKAPYSGSEVVYVRYRLEEEYKDSDDKTRIRVLESGERGTDFFLGDETGQVKIDWNNRPGSMVFSLSMSMNRKDGKLTYKEWAIREGQTLSLLGEYAGDKNSFHFSMKQSGIPPILTDSSLQAEGGQNLLLASILTSLASGLVALAIALLLSALHVHRFWVFVFFMSLGVVSILTSMGMNQLKRDWSEAAALYQMRYRVVEKAPDPASRTDLYAMRLLMEKNSMQWPDRGLFLAMADTMFPMPVGLLPEEKKRAETLVEATDSSYLHSFWLVSGLTFLGIVLGGIFFFTSFKAIRRKRLIEHIPTAKTKGLSYGLAELKGLIRTDEELPCIQSHLKKMDCVAWSYSIEEKRKDSDNKSRWETIASGSDCTDFWLEDEEGRVKIQLKDAELEFPENTTWHEGNRRYRESWMPAETSVYCIGFAGLDEKCSDSLALQKGDSSNFFFITHRKEEALLLSMSSRSFLLSSFGLGSVLFACTILWAGLGWLTPGALFKISLSVPLTLLVYTIILHYNDLVFLKNRVRKTWSDIDTILQKRFDLWPQLQSIVQASLQHERELLTAVSSLRTRTAPEEGDPDSADRIIREEQVVTRQFLARVEAYPELKTQALVQQFSEEIRKTENYLALLRQGYSDSVEIYNIRIQSFPDLFLAKASGFKPEKPFQAISGQPEKI</sequence>
<feature type="transmembrane region" description="Helical" evidence="14">
    <location>
        <begin position="235"/>
        <end position="253"/>
    </location>
</feature>
<evidence type="ECO:0000256" key="9">
    <source>
        <dbReference type="ARBA" id="ARBA00022771"/>
    </source>
</evidence>
<dbReference type="Gene3D" id="1.20.1440.20">
    <property type="entry name" value="LemA-like domain"/>
    <property type="match status" value="1"/>
</dbReference>
<dbReference type="InterPro" id="IPR023353">
    <property type="entry name" value="LemA-like_dom_sf"/>
</dbReference>
<comment type="caution">
    <text evidence="16">The sequence shown here is derived from an EMBL/GenBank/DDBJ whole genome shotgun (WGS) entry which is preliminary data.</text>
</comment>
<evidence type="ECO:0000256" key="10">
    <source>
        <dbReference type="ARBA" id="ARBA00022786"/>
    </source>
</evidence>
<comment type="similarity">
    <text evidence="4">Belongs to the LemA family.</text>
</comment>
<evidence type="ECO:0000256" key="1">
    <source>
        <dbReference type="ARBA" id="ARBA00000900"/>
    </source>
</evidence>
<evidence type="ECO:0000313" key="16">
    <source>
        <dbReference type="EMBL" id="TYT75237.1"/>
    </source>
</evidence>
<evidence type="ECO:0000256" key="11">
    <source>
        <dbReference type="ARBA" id="ARBA00022833"/>
    </source>
</evidence>
<keyword evidence="11" id="KW-0862">Zinc</keyword>
<dbReference type="GO" id="GO:0008270">
    <property type="term" value="F:zinc ion binding"/>
    <property type="evidence" value="ECO:0007669"/>
    <property type="project" value="UniProtKB-KW"/>
</dbReference>
<keyword evidence="13 14" id="KW-0472">Membrane</keyword>
<feature type="transmembrane region" description="Helical" evidence="14">
    <location>
        <begin position="344"/>
        <end position="364"/>
    </location>
</feature>
<keyword evidence="12 14" id="KW-1133">Transmembrane helix</keyword>
<keyword evidence="8" id="KW-0479">Metal-binding</keyword>
<evidence type="ECO:0000256" key="4">
    <source>
        <dbReference type="ARBA" id="ARBA00008854"/>
    </source>
</evidence>
<evidence type="ECO:0000256" key="14">
    <source>
        <dbReference type="SAM" id="Phobius"/>
    </source>
</evidence>
<dbReference type="Pfam" id="PF04011">
    <property type="entry name" value="LemA"/>
    <property type="match status" value="1"/>
</dbReference>
<dbReference type="PANTHER" id="PTHR34478">
    <property type="entry name" value="PROTEIN LEMA"/>
    <property type="match status" value="1"/>
</dbReference>
<dbReference type="Pfam" id="PF12483">
    <property type="entry name" value="GIDE"/>
    <property type="match status" value="1"/>
</dbReference>
<evidence type="ECO:0000256" key="5">
    <source>
        <dbReference type="ARBA" id="ARBA00012483"/>
    </source>
</evidence>
<evidence type="ECO:0000256" key="6">
    <source>
        <dbReference type="ARBA" id="ARBA00022679"/>
    </source>
</evidence>
<dbReference type="EC" id="2.3.2.27" evidence="5"/>
<gene>
    <name evidence="16" type="ORF">FIM25_05895</name>
</gene>
<dbReference type="GO" id="GO:0061630">
    <property type="term" value="F:ubiquitin protein ligase activity"/>
    <property type="evidence" value="ECO:0007669"/>
    <property type="project" value="UniProtKB-EC"/>
</dbReference>
<feature type="domain" description="E3 Ubiquitin ligase MUL1-like" evidence="15">
    <location>
        <begin position="426"/>
        <end position="549"/>
    </location>
</feature>
<evidence type="ECO:0000256" key="3">
    <source>
        <dbReference type="ARBA" id="ARBA00004167"/>
    </source>
</evidence>
<dbReference type="AlphaFoldDB" id="A0A5Q4VFT8"/>
<keyword evidence="10" id="KW-0833">Ubl conjugation pathway</keyword>
<dbReference type="PANTHER" id="PTHR34478:SF2">
    <property type="entry name" value="MEMBRANE PROTEIN"/>
    <property type="match status" value="1"/>
</dbReference>
<comment type="subcellular location">
    <subcellularLocation>
        <location evidence="2">Membrane</location>
        <topology evidence="2">Multi-pass membrane protein</topology>
    </subcellularLocation>
    <subcellularLocation>
        <location evidence="3">Membrane</location>
        <topology evidence="3">Single-pass membrane protein</topology>
    </subcellularLocation>
</comment>
<evidence type="ECO:0000256" key="13">
    <source>
        <dbReference type="ARBA" id="ARBA00023136"/>
    </source>
</evidence>
<keyword evidence="7 14" id="KW-0812">Transmembrane</keyword>
<evidence type="ECO:0000313" key="17">
    <source>
        <dbReference type="Proteomes" id="UP000321899"/>
    </source>
</evidence>
<dbReference type="InterPro" id="IPR007156">
    <property type="entry name" value="MamQ_LemA"/>
</dbReference>
<dbReference type="Proteomes" id="UP000321899">
    <property type="component" value="Unassembled WGS sequence"/>
</dbReference>
<accession>A0A5Q4VFT8</accession>
<keyword evidence="17" id="KW-1185">Reference proteome</keyword>
<feature type="transmembrane region" description="Helical" evidence="14">
    <location>
        <begin position="567"/>
        <end position="588"/>
    </location>
</feature>
<reference evidence="16 17" key="1">
    <citation type="submission" date="2019-06" db="EMBL/GenBank/DDBJ databases">
        <title>Desulfobotulus mexicanus sp. nov., a novel sulfate-reducing bacterium isolated from the sediment of an alkaline crater lake in Mexico.</title>
        <authorList>
            <person name="Hirschler-Rea A."/>
        </authorList>
    </citation>
    <scope>NUCLEOTIDE SEQUENCE [LARGE SCALE GENOMIC DNA]</scope>
    <source>
        <strain evidence="16 17">PAR22N</strain>
    </source>
</reference>
<feature type="transmembrane region" description="Helical" evidence="14">
    <location>
        <begin position="17"/>
        <end position="40"/>
    </location>
</feature>
<dbReference type="InterPro" id="IPR022170">
    <property type="entry name" value="MUL1-like"/>
</dbReference>
<dbReference type="OrthoDB" id="5478917at2"/>
<feature type="transmembrane region" description="Helical" evidence="14">
    <location>
        <begin position="538"/>
        <end position="561"/>
    </location>
</feature>
<organism evidence="16 17">
    <name type="scientific">Desulfobotulus mexicanus</name>
    <dbReference type="NCBI Taxonomy" id="2586642"/>
    <lineage>
        <taxon>Bacteria</taxon>
        <taxon>Pseudomonadati</taxon>
        <taxon>Thermodesulfobacteriota</taxon>
        <taxon>Desulfobacteria</taxon>
        <taxon>Desulfobacterales</taxon>
        <taxon>Desulfobacteraceae</taxon>
        <taxon>Desulfobotulus</taxon>
    </lineage>
</organism>
<feature type="transmembrane region" description="Helical" evidence="14">
    <location>
        <begin position="205"/>
        <end position="229"/>
    </location>
</feature>
<dbReference type="GO" id="GO:0016567">
    <property type="term" value="P:protein ubiquitination"/>
    <property type="evidence" value="ECO:0007669"/>
    <property type="project" value="InterPro"/>
</dbReference>
<dbReference type="EMBL" id="VDMB01000005">
    <property type="protein sequence ID" value="TYT75237.1"/>
    <property type="molecule type" value="Genomic_DNA"/>
</dbReference>
<dbReference type="GO" id="GO:0016020">
    <property type="term" value="C:membrane"/>
    <property type="evidence" value="ECO:0007669"/>
    <property type="project" value="UniProtKB-SubCell"/>
</dbReference>
<keyword evidence="6" id="KW-0808">Transferase</keyword>
<proteinExistence type="inferred from homology"/>
<protein>
    <recommendedName>
        <fullName evidence="5">RING-type E3 ubiquitin transferase</fullName>
        <ecNumber evidence="5">2.3.2.27</ecNumber>
    </recommendedName>
</protein>